<feature type="transmembrane region" description="Helical" evidence="7">
    <location>
        <begin position="44"/>
        <end position="63"/>
    </location>
</feature>
<feature type="transmembrane region" description="Helical" evidence="7">
    <location>
        <begin position="117"/>
        <end position="146"/>
    </location>
</feature>
<evidence type="ECO:0000256" key="6">
    <source>
        <dbReference type="SAM" id="MobiDB-lite"/>
    </source>
</evidence>
<feature type="signal peptide" evidence="8">
    <location>
        <begin position="1"/>
        <end position="20"/>
    </location>
</feature>
<feature type="transmembrane region" description="Helical" evidence="7">
    <location>
        <begin position="158"/>
        <end position="179"/>
    </location>
</feature>
<feature type="transmembrane region" description="Helical" evidence="7">
    <location>
        <begin position="75"/>
        <end position="97"/>
    </location>
</feature>
<evidence type="ECO:0000256" key="1">
    <source>
        <dbReference type="ARBA" id="ARBA00004141"/>
    </source>
</evidence>
<dbReference type="AlphaFoldDB" id="A0AAN7TIK0"/>
<comment type="similarity">
    <text evidence="5">Belongs to the SAT4 family.</text>
</comment>
<dbReference type="PROSITE" id="PS51257">
    <property type="entry name" value="PROKAR_LIPOPROTEIN"/>
    <property type="match status" value="1"/>
</dbReference>
<feature type="chain" id="PRO_5043023280" description="Rhodopsin domain-containing protein" evidence="8">
    <location>
        <begin position="21"/>
        <end position="403"/>
    </location>
</feature>
<gene>
    <name evidence="10" type="ORF">LTR62_006718</name>
</gene>
<feature type="region of interest" description="Disordered" evidence="6">
    <location>
        <begin position="314"/>
        <end position="346"/>
    </location>
</feature>
<evidence type="ECO:0000313" key="11">
    <source>
        <dbReference type="Proteomes" id="UP001310890"/>
    </source>
</evidence>
<evidence type="ECO:0000256" key="4">
    <source>
        <dbReference type="ARBA" id="ARBA00023136"/>
    </source>
</evidence>
<keyword evidence="2 7" id="KW-0812">Transmembrane</keyword>
<keyword evidence="4 7" id="KW-0472">Membrane</keyword>
<reference evidence="10" key="1">
    <citation type="submission" date="2023-08" db="EMBL/GenBank/DDBJ databases">
        <title>Black Yeasts Isolated from many extreme environments.</title>
        <authorList>
            <person name="Coleine C."/>
            <person name="Stajich J.E."/>
            <person name="Selbmann L."/>
        </authorList>
    </citation>
    <scope>NUCLEOTIDE SEQUENCE</scope>
    <source>
        <strain evidence="10">CCFEE 5401</strain>
    </source>
</reference>
<feature type="compositionally biased region" description="Basic and acidic residues" evidence="6">
    <location>
        <begin position="390"/>
        <end position="403"/>
    </location>
</feature>
<evidence type="ECO:0000313" key="10">
    <source>
        <dbReference type="EMBL" id="KAK5116997.1"/>
    </source>
</evidence>
<feature type="region of interest" description="Disordered" evidence="6">
    <location>
        <begin position="378"/>
        <end position="403"/>
    </location>
</feature>
<keyword evidence="3 7" id="KW-1133">Transmembrane helix</keyword>
<dbReference type="InterPro" id="IPR052337">
    <property type="entry name" value="SAT4-like"/>
</dbReference>
<dbReference type="EMBL" id="JAVRRL010000006">
    <property type="protein sequence ID" value="KAK5116997.1"/>
    <property type="molecule type" value="Genomic_DNA"/>
</dbReference>
<keyword evidence="8" id="KW-0732">Signal</keyword>
<evidence type="ECO:0000256" key="3">
    <source>
        <dbReference type="ARBA" id="ARBA00022989"/>
    </source>
</evidence>
<evidence type="ECO:0000256" key="8">
    <source>
        <dbReference type="SAM" id="SignalP"/>
    </source>
</evidence>
<sequence length="403" mass="45489">MKFLLAISVLVTALLRTAWSDTAAQNWLSVSCNAPRRNLGGTTSKISGVLIGFIALAIIFRFMARMTFLESKVGADDWTILVAFILLIPSTAIVQLMTWHGLGKDIWFVSANNVDTIFFYFYIGEFFYFPIVALTKISIILLYLRIFPSSISTRFRTISYILIGLITAYAVTFTILLGFECTPISYVWKSWDGEHEGKCLELVSVLFISSALNIIFDIFVMVLPIPKLVKLHVNHSKKVGILITFMLGVFVTACSVIRLLYFTEWSGLPNVTYHYNAITLWSNLEAGLSVFCACMPTVLGPVMYFFRQKVGTRGSRTNTSATTPTASRIRRLPSTASEPEERQEELVKGGIRKTIYTMPYEQDESDVELVAQESGFRLRTTGPLDVPSKNPKDYRHEYTDSWR</sequence>
<accession>A0AAN7TIK0</accession>
<evidence type="ECO:0000256" key="7">
    <source>
        <dbReference type="SAM" id="Phobius"/>
    </source>
</evidence>
<feature type="domain" description="Rhodopsin" evidence="9">
    <location>
        <begin position="61"/>
        <end position="298"/>
    </location>
</feature>
<feature type="compositionally biased region" description="Polar residues" evidence="6">
    <location>
        <begin position="314"/>
        <end position="326"/>
    </location>
</feature>
<dbReference type="PANTHER" id="PTHR33048">
    <property type="entry name" value="PTH11-LIKE INTEGRAL MEMBRANE PROTEIN (AFU_ORTHOLOGUE AFUA_5G11245)"/>
    <property type="match status" value="1"/>
</dbReference>
<evidence type="ECO:0000259" key="9">
    <source>
        <dbReference type="Pfam" id="PF20684"/>
    </source>
</evidence>
<name>A0AAN7TIK0_9PEZI</name>
<feature type="transmembrane region" description="Helical" evidence="7">
    <location>
        <begin position="241"/>
        <end position="261"/>
    </location>
</feature>
<feature type="transmembrane region" description="Helical" evidence="7">
    <location>
        <begin position="199"/>
        <end position="220"/>
    </location>
</feature>
<dbReference type="Pfam" id="PF20684">
    <property type="entry name" value="Fung_rhodopsin"/>
    <property type="match status" value="1"/>
</dbReference>
<comment type="caution">
    <text evidence="10">The sequence shown here is derived from an EMBL/GenBank/DDBJ whole genome shotgun (WGS) entry which is preliminary data.</text>
</comment>
<comment type="subcellular location">
    <subcellularLocation>
        <location evidence="1">Membrane</location>
        <topology evidence="1">Multi-pass membrane protein</topology>
    </subcellularLocation>
</comment>
<protein>
    <recommendedName>
        <fullName evidence="9">Rhodopsin domain-containing protein</fullName>
    </recommendedName>
</protein>
<dbReference type="InterPro" id="IPR049326">
    <property type="entry name" value="Rhodopsin_dom_fungi"/>
</dbReference>
<organism evidence="10 11">
    <name type="scientific">Meristemomyces frigidus</name>
    <dbReference type="NCBI Taxonomy" id="1508187"/>
    <lineage>
        <taxon>Eukaryota</taxon>
        <taxon>Fungi</taxon>
        <taxon>Dikarya</taxon>
        <taxon>Ascomycota</taxon>
        <taxon>Pezizomycotina</taxon>
        <taxon>Dothideomycetes</taxon>
        <taxon>Dothideomycetidae</taxon>
        <taxon>Mycosphaerellales</taxon>
        <taxon>Teratosphaeriaceae</taxon>
        <taxon>Meristemomyces</taxon>
    </lineage>
</organism>
<evidence type="ECO:0000256" key="2">
    <source>
        <dbReference type="ARBA" id="ARBA00022692"/>
    </source>
</evidence>
<dbReference type="GO" id="GO:0016020">
    <property type="term" value="C:membrane"/>
    <property type="evidence" value="ECO:0007669"/>
    <property type="project" value="UniProtKB-SubCell"/>
</dbReference>
<feature type="transmembrane region" description="Helical" evidence="7">
    <location>
        <begin position="286"/>
        <end position="306"/>
    </location>
</feature>
<evidence type="ECO:0000256" key="5">
    <source>
        <dbReference type="ARBA" id="ARBA00038359"/>
    </source>
</evidence>
<proteinExistence type="inferred from homology"/>
<dbReference type="PANTHER" id="PTHR33048:SF160">
    <property type="entry name" value="SAT4 FAMILY MEMBRANE PROTEIN"/>
    <property type="match status" value="1"/>
</dbReference>
<dbReference type="Proteomes" id="UP001310890">
    <property type="component" value="Unassembled WGS sequence"/>
</dbReference>